<evidence type="ECO:0000313" key="5">
    <source>
        <dbReference type="Proteomes" id="UP000075502"/>
    </source>
</evidence>
<accession>A0A150TLD6</accession>
<protein>
    <recommendedName>
        <fullName evidence="3">Right handed beta helix domain-containing protein</fullName>
    </recommendedName>
</protein>
<gene>
    <name evidence="4" type="ORF">BE21_40160</name>
</gene>
<proteinExistence type="predicted"/>
<name>A0A150TLD6_SORCE</name>
<dbReference type="InterPro" id="IPR039448">
    <property type="entry name" value="Beta_helix"/>
</dbReference>
<dbReference type="Proteomes" id="UP000075502">
    <property type="component" value="Unassembled WGS sequence"/>
</dbReference>
<dbReference type="AlphaFoldDB" id="A0A150TLD6"/>
<dbReference type="InterPro" id="IPR011050">
    <property type="entry name" value="Pectin_lyase_fold/virulence"/>
</dbReference>
<organism evidence="4 5">
    <name type="scientific">Sorangium cellulosum</name>
    <name type="common">Polyangium cellulosum</name>
    <dbReference type="NCBI Taxonomy" id="56"/>
    <lineage>
        <taxon>Bacteria</taxon>
        <taxon>Pseudomonadati</taxon>
        <taxon>Myxococcota</taxon>
        <taxon>Polyangia</taxon>
        <taxon>Polyangiales</taxon>
        <taxon>Polyangiaceae</taxon>
        <taxon>Sorangium</taxon>
    </lineage>
</organism>
<dbReference type="EMBL" id="JEME01002009">
    <property type="protein sequence ID" value="KYG05519.1"/>
    <property type="molecule type" value="Genomic_DNA"/>
</dbReference>
<feature type="signal peptide" evidence="2">
    <location>
        <begin position="1"/>
        <end position="33"/>
    </location>
</feature>
<evidence type="ECO:0000313" key="4">
    <source>
        <dbReference type="EMBL" id="KYG05519.1"/>
    </source>
</evidence>
<evidence type="ECO:0000256" key="2">
    <source>
        <dbReference type="SAM" id="SignalP"/>
    </source>
</evidence>
<reference evidence="4 5" key="1">
    <citation type="submission" date="2014-02" db="EMBL/GenBank/DDBJ databases">
        <title>The small core and large imbalanced accessory genome model reveals a collaborative survival strategy of Sorangium cellulosum strains in nature.</title>
        <authorList>
            <person name="Han K."/>
            <person name="Peng R."/>
            <person name="Blom J."/>
            <person name="Li Y.-Z."/>
        </authorList>
    </citation>
    <scope>NUCLEOTIDE SEQUENCE [LARGE SCALE GENOMIC DNA]</scope>
    <source>
        <strain evidence="4 5">So0007-03</strain>
    </source>
</reference>
<dbReference type="InterPro" id="IPR012334">
    <property type="entry name" value="Pectin_lyas_fold"/>
</dbReference>
<dbReference type="InterPro" id="IPR006626">
    <property type="entry name" value="PbH1"/>
</dbReference>
<evidence type="ECO:0000256" key="1">
    <source>
        <dbReference type="SAM" id="MobiDB-lite"/>
    </source>
</evidence>
<dbReference type="SMART" id="SM00710">
    <property type="entry name" value="PbH1"/>
    <property type="match status" value="9"/>
</dbReference>
<evidence type="ECO:0000259" key="3">
    <source>
        <dbReference type="Pfam" id="PF13229"/>
    </source>
</evidence>
<feature type="chain" id="PRO_5007569657" description="Right handed beta helix domain-containing protein" evidence="2">
    <location>
        <begin position="34"/>
        <end position="485"/>
    </location>
</feature>
<dbReference type="SUPFAM" id="SSF51126">
    <property type="entry name" value="Pectin lyase-like"/>
    <property type="match status" value="1"/>
</dbReference>
<dbReference type="NCBIfam" id="NF041518">
    <property type="entry name" value="choice_anch_Q"/>
    <property type="match status" value="1"/>
</dbReference>
<sequence>MNRSKRIRAPHAAHRLAPSGILLLAVGLSPACAAPSGPDDAGADALEAGLAAAAGPCGDRSSGKIITVAPSGGDHRTIQAGLDAAAAGDTVLVKAGTYRENVSFGRSGTAAAGCITLQGETGAILDGTGRDGAGIEIASKSYIRVAGMTVQNFKGGDTPIGISASGSSSFLEIRDNVVHHIESSEDAHGIAVYGTSATPMTDILIDGNEIRDCKLGSSESLVLNGNVTNFVVSRNEVHDNDNIGIDFIGFEGVGPSGSDQARNGVCVDNVVYNITSAQNPAYDGERSADGIYVDGGRDIVIERNKVDNSDIGIEVASEHRGRTTSNITVRNNFVSRSYQGNIMVGGYSTSVGSAANISVLNNTLVQATGGEIILQNNSDGVLIQNNILYAKARNAYVSSGRNNRNVRVDNNIFFGASQTSAGAFTDARARFVDPLLAGPPSDLHLTSGSPAIDAGVDPGAQGGAFDVDGEARTRGARIDIGADER</sequence>
<dbReference type="Pfam" id="PF13229">
    <property type="entry name" value="Beta_helix"/>
    <property type="match status" value="1"/>
</dbReference>
<dbReference type="Gene3D" id="2.160.20.10">
    <property type="entry name" value="Single-stranded right-handed beta-helix, Pectin lyase-like"/>
    <property type="match status" value="1"/>
</dbReference>
<comment type="caution">
    <text evidence="4">The sequence shown here is derived from an EMBL/GenBank/DDBJ whole genome shotgun (WGS) entry which is preliminary data.</text>
</comment>
<feature type="region of interest" description="Disordered" evidence="1">
    <location>
        <begin position="447"/>
        <end position="467"/>
    </location>
</feature>
<dbReference type="InterPro" id="IPR059226">
    <property type="entry name" value="Choice_anch_Q_dom"/>
</dbReference>
<feature type="domain" description="Right handed beta helix" evidence="3">
    <location>
        <begin position="287"/>
        <end position="421"/>
    </location>
</feature>
<keyword evidence="2" id="KW-0732">Signal</keyword>